<protein>
    <submittedName>
        <fullName evidence="5">GAF domain-containing protein</fullName>
    </submittedName>
</protein>
<dbReference type="Proteomes" id="UP001597229">
    <property type="component" value="Unassembled WGS sequence"/>
</dbReference>
<keyword evidence="2" id="KW-0418">Kinase</keyword>
<dbReference type="CDD" id="cd16917">
    <property type="entry name" value="HATPase_UhpB-NarQ-NarX-like"/>
    <property type="match status" value="1"/>
</dbReference>
<dbReference type="Gene3D" id="3.30.450.20">
    <property type="entry name" value="PAS domain"/>
    <property type="match status" value="1"/>
</dbReference>
<dbReference type="SUPFAM" id="SSF55874">
    <property type="entry name" value="ATPase domain of HSP90 chaperone/DNA topoisomerase II/histidine kinase"/>
    <property type="match status" value="1"/>
</dbReference>
<dbReference type="SUPFAM" id="SSF55781">
    <property type="entry name" value="GAF domain-like"/>
    <property type="match status" value="1"/>
</dbReference>
<dbReference type="SUPFAM" id="SSF55785">
    <property type="entry name" value="PYP-like sensor domain (PAS domain)"/>
    <property type="match status" value="1"/>
</dbReference>
<dbReference type="InterPro" id="IPR035965">
    <property type="entry name" value="PAS-like_dom_sf"/>
</dbReference>
<dbReference type="InterPro" id="IPR036890">
    <property type="entry name" value="HATPase_C_sf"/>
</dbReference>
<dbReference type="SMART" id="SM00065">
    <property type="entry name" value="GAF"/>
    <property type="match status" value="1"/>
</dbReference>
<dbReference type="EMBL" id="JBHTLX010000020">
    <property type="protein sequence ID" value="MFD1249182.1"/>
    <property type="molecule type" value="Genomic_DNA"/>
</dbReference>
<dbReference type="InterPro" id="IPR000014">
    <property type="entry name" value="PAS"/>
</dbReference>
<dbReference type="Pfam" id="PF13188">
    <property type="entry name" value="PAS_8"/>
    <property type="match status" value="1"/>
</dbReference>
<dbReference type="InterPro" id="IPR003594">
    <property type="entry name" value="HATPase_dom"/>
</dbReference>
<dbReference type="InterPro" id="IPR005467">
    <property type="entry name" value="His_kinase_dom"/>
</dbReference>
<dbReference type="Pfam" id="PF07730">
    <property type="entry name" value="HisKA_3"/>
    <property type="match status" value="1"/>
</dbReference>
<accession>A0ABW3W4N9</accession>
<evidence type="ECO:0000313" key="6">
    <source>
        <dbReference type="Proteomes" id="UP001597229"/>
    </source>
</evidence>
<evidence type="ECO:0000259" key="4">
    <source>
        <dbReference type="PROSITE" id="PS50109"/>
    </source>
</evidence>
<dbReference type="PANTHER" id="PTHR24421">
    <property type="entry name" value="NITRATE/NITRITE SENSOR PROTEIN NARX-RELATED"/>
    <property type="match status" value="1"/>
</dbReference>
<dbReference type="Pfam" id="PF02518">
    <property type="entry name" value="HATPase_c"/>
    <property type="match status" value="1"/>
</dbReference>
<name>A0ABW3W4N9_9ACTN</name>
<evidence type="ECO:0000256" key="1">
    <source>
        <dbReference type="ARBA" id="ARBA00022679"/>
    </source>
</evidence>
<gene>
    <name evidence="5" type="ORF">ACFQ3F_15400</name>
</gene>
<keyword evidence="3" id="KW-0902">Two-component regulatory system</keyword>
<dbReference type="InterPro" id="IPR011712">
    <property type="entry name" value="Sig_transdc_His_kin_sub3_dim/P"/>
</dbReference>
<evidence type="ECO:0000256" key="2">
    <source>
        <dbReference type="ARBA" id="ARBA00022777"/>
    </source>
</evidence>
<keyword evidence="6" id="KW-1185">Reference proteome</keyword>
<evidence type="ECO:0000256" key="3">
    <source>
        <dbReference type="ARBA" id="ARBA00023012"/>
    </source>
</evidence>
<dbReference type="InterPro" id="IPR050482">
    <property type="entry name" value="Sensor_HK_TwoCompSys"/>
</dbReference>
<dbReference type="SMART" id="SM00387">
    <property type="entry name" value="HATPase_c"/>
    <property type="match status" value="1"/>
</dbReference>
<dbReference type="Pfam" id="PF13185">
    <property type="entry name" value="GAF_2"/>
    <property type="match status" value="1"/>
</dbReference>
<dbReference type="InterPro" id="IPR029016">
    <property type="entry name" value="GAF-like_dom_sf"/>
</dbReference>
<dbReference type="Gene3D" id="3.30.450.40">
    <property type="match status" value="1"/>
</dbReference>
<dbReference type="InterPro" id="IPR003018">
    <property type="entry name" value="GAF"/>
</dbReference>
<keyword evidence="1" id="KW-0808">Transferase</keyword>
<evidence type="ECO:0000313" key="5">
    <source>
        <dbReference type="EMBL" id="MFD1249182.1"/>
    </source>
</evidence>
<sequence length="505" mass="53491">MASLESRPEAGSTSRELVALLERVGAEVVASALTAHPEGIAVLDGDRRLLWVNDGGASILGAAPSALIGAPATMLVATGVDSSGRDAMPELELVESPFGAPDDRWTLVTFRDVTVAHRRQRQLRAFTRAAARITVGETLDEVLDHLAEEVQATTEAVACGVVLVDPETGAIQAGAAGDLPPHYAERLEESRALGAPLLSLKAFETGEAQIGRHWMRSIATDPRFAPILGEGDHDWDTIVVAPITARGRQLGVLTASYAPGVDPDEEDVAFLTAIGDQAAVAIENTRLVAKIGESASLEERHRLARDLHDSISQAMFSLTLHTRAVQLAHDQEPPDRESVAQGIAELRELTQGVHAEMRALIFQLRPGALHDEGLVAAVTKQAAAVAARSGLEIEVTGPDERLPLSEAVEQELFRLVQEALNNVAKHAGARQVRISFGTTDAGDLSIRVADDGVGFDARAAYPGHLGLTSMAERAERAGGRLVVDSRPGGPTVVEVLLPGALPPQR</sequence>
<dbReference type="RefSeq" id="WP_367921811.1">
    <property type="nucleotide sequence ID" value="NZ_BAABAC010000049.1"/>
</dbReference>
<feature type="domain" description="Histidine kinase" evidence="4">
    <location>
        <begin position="302"/>
        <end position="501"/>
    </location>
</feature>
<organism evidence="5 6">
    <name type="scientific">Nocardioides ginsengisoli</name>
    <dbReference type="NCBI Taxonomy" id="363868"/>
    <lineage>
        <taxon>Bacteria</taxon>
        <taxon>Bacillati</taxon>
        <taxon>Actinomycetota</taxon>
        <taxon>Actinomycetes</taxon>
        <taxon>Propionibacteriales</taxon>
        <taxon>Nocardioidaceae</taxon>
        <taxon>Nocardioides</taxon>
    </lineage>
</organism>
<proteinExistence type="predicted"/>
<dbReference type="PANTHER" id="PTHR24421:SF61">
    <property type="entry name" value="OXYGEN SENSOR HISTIDINE KINASE NREB"/>
    <property type="match status" value="1"/>
</dbReference>
<reference evidence="6" key="1">
    <citation type="journal article" date="2019" name="Int. J. Syst. Evol. Microbiol.">
        <title>The Global Catalogue of Microorganisms (GCM) 10K type strain sequencing project: providing services to taxonomists for standard genome sequencing and annotation.</title>
        <authorList>
            <consortium name="The Broad Institute Genomics Platform"/>
            <consortium name="The Broad Institute Genome Sequencing Center for Infectious Disease"/>
            <person name="Wu L."/>
            <person name="Ma J."/>
        </authorList>
    </citation>
    <scope>NUCLEOTIDE SEQUENCE [LARGE SCALE GENOMIC DNA]</scope>
    <source>
        <strain evidence="6">CCUG 52478</strain>
    </source>
</reference>
<dbReference type="Gene3D" id="3.30.565.10">
    <property type="entry name" value="Histidine kinase-like ATPase, C-terminal domain"/>
    <property type="match status" value="1"/>
</dbReference>
<comment type="caution">
    <text evidence="5">The sequence shown here is derived from an EMBL/GenBank/DDBJ whole genome shotgun (WGS) entry which is preliminary data.</text>
</comment>
<dbReference type="Gene3D" id="1.20.5.1930">
    <property type="match status" value="1"/>
</dbReference>
<dbReference type="PROSITE" id="PS50109">
    <property type="entry name" value="HIS_KIN"/>
    <property type="match status" value="1"/>
</dbReference>